<dbReference type="InterPro" id="IPR029016">
    <property type="entry name" value="GAF-like_dom_sf"/>
</dbReference>
<evidence type="ECO:0000313" key="2">
    <source>
        <dbReference type="EMBL" id="TCP54041.1"/>
    </source>
</evidence>
<dbReference type="Pfam" id="PF01590">
    <property type="entry name" value="GAF"/>
    <property type="match status" value="1"/>
</dbReference>
<keyword evidence="3" id="KW-1185">Reference proteome</keyword>
<accession>A0A4R2R3F8</accession>
<reference evidence="2 3" key="1">
    <citation type="submission" date="2019-03" db="EMBL/GenBank/DDBJ databases">
        <title>Genomic Encyclopedia of Type Strains, Phase IV (KMG-IV): sequencing the most valuable type-strain genomes for metagenomic binning, comparative biology and taxonomic classification.</title>
        <authorList>
            <person name="Goeker M."/>
        </authorList>
    </citation>
    <scope>NUCLEOTIDE SEQUENCE [LARGE SCALE GENOMIC DNA]</scope>
    <source>
        <strain evidence="2 3">DSM 45765</strain>
    </source>
</reference>
<evidence type="ECO:0000259" key="1">
    <source>
        <dbReference type="Pfam" id="PF01590"/>
    </source>
</evidence>
<dbReference type="InterPro" id="IPR003018">
    <property type="entry name" value="GAF"/>
</dbReference>
<sequence length="427" mass="46003">MRQHLEAAVPVGEDPRQHARALARMHEAAVRGTRPLPGRPRPVIGASWSRMRSLGVDPEHGAGNSLLEPARLEQRRQASGLADALPTLRDGLLGVAEDAAQIMVVVDAEGTVLWRDGSIPVRQRADSLGFVEGMSWQERTVGTNAIGTALVARKPLQVYSAEHYVRSHHAWTCAAAPLHDPRDGKLLGVVDLSGPAATVHASTLALVVTVARLAEAQLRNAHFAKLSRLRSVAVPLLSRVAGPAVVIDPHGWTAATSEMPQLDRLLLPDRFAAGQQWLPAYGACTVEPLPGGWLLRPATGALEAGVAEHASTTAELDVRQSHSWSLTVTSASGTWTHALSPRHAEILYVLARHRQGRSAAQLSADLFGTPERAVTVRAELSRLRRHLGGLIVGRPYRFADEVEIRVRQPADGSRLLPFSLAPAVRAR</sequence>
<proteinExistence type="predicted"/>
<organism evidence="2 3">
    <name type="scientific">Tamaricihabitans halophyticus</name>
    <dbReference type="NCBI Taxonomy" id="1262583"/>
    <lineage>
        <taxon>Bacteria</taxon>
        <taxon>Bacillati</taxon>
        <taxon>Actinomycetota</taxon>
        <taxon>Actinomycetes</taxon>
        <taxon>Pseudonocardiales</taxon>
        <taxon>Pseudonocardiaceae</taxon>
        <taxon>Tamaricihabitans</taxon>
    </lineage>
</organism>
<evidence type="ECO:0000313" key="3">
    <source>
        <dbReference type="Proteomes" id="UP000294911"/>
    </source>
</evidence>
<dbReference type="RefSeq" id="WP_243658881.1">
    <property type="nucleotide sequence ID" value="NZ_SLXQ01000003.1"/>
</dbReference>
<dbReference type="AlphaFoldDB" id="A0A4R2R3F8"/>
<dbReference type="EMBL" id="SLXQ01000003">
    <property type="protein sequence ID" value="TCP54041.1"/>
    <property type="molecule type" value="Genomic_DNA"/>
</dbReference>
<dbReference type="Gene3D" id="3.30.450.40">
    <property type="match status" value="1"/>
</dbReference>
<name>A0A4R2R3F8_9PSEU</name>
<gene>
    <name evidence="2" type="ORF">EV191_10381</name>
</gene>
<feature type="domain" description="GAF" evidence="1">
    <location>
        <begin position="106"/>
        <end position="218"/>
    </location>
</feature>
<comment type="caution">
    <text evidence="2">The sequence shown here is derived from an EMBL/GenBank/DDBJ whole genome shotgun (WGS) entry which is preliminary data.</text>
</comment>
<dbReference type="Proteomes" id="UP000294911">
    <property type="component" value="Unassembled WGS sequence"/>
</dbReference>
<protein>
    <submittedName>
        <fullName evidence="2">GAF domain-containing protein</fullName>
    </submittedName>
</protein>